<dbReference type="GO" id="GO:0006935">
    <property type="term" value="P:chemotaxis"/>
    <property type="evidence" value="ECO:0007669"/>
    <property type="project" value="UniProtKB-KW"/>
</dbReference>
<dbReference type="GO" id="GO:0004888">
    <property type="term" value="F:transmembrane signaling receptor activity"/>
    <property type="evidence" value="ECO:0007669"/>
    <property type="project" value="InterPro"/>
</dbReference>
<dbReference type="InterPro" id="IPR004090">
    <property type="entry name" value="Chemotax_Me-accpt_rcpt"/>
</dbReference>
<feature type="coiled-coil region" evidence="4">
    <location>
        <begin position="536"/>
        <end position="563"/>
    </location>
</feature>
<dbReference type="GO" id="GO:0005886">
    <property type="term" value="C:plasma membrane"/>
    <property type="evidence" value="ECO:0007669"/>
    <property type="project" value="TreeGrafter"/>
</dbReference>
<feature type="transmembrane region" description="Helical" evidence="5">
    <location>
        <begin position="20"/>
        <end position="40"/>
    </location>
</feature>
<protein>
    <submittedName>
        <fullName evidence="9">Methyl-accepting chemotaxis protein</fullName>
    </submittedName>
</protein>
<evidence type="ECO:0000259" key="7">
    <source>
        <dbReference type="PROSITE" id="PS50192"/>
    </source>
</evidence>
<evidence type="ECO:0000256" key="2">
    <source>
        <dbReference type="ARBA" id="ARBA00029447"/>
    </source>
</evidence>
<dbReference type="PROSITE" id="PS50111">
    <property type="entry name" value="CHEMOTAXIS_TRANSDUC_2"/>
    <property type="match status" value="1"/>
</dbReference>
<comment type="similarity">
    <text evidence="2">Belongs to the methyl-accepting chemotaxis (MCP) protein family.</text>
</comment>
<dbReference type="InterPro" id="IPR003660">
    <property type="entry name" value="HAMP_dom"/>
</dbReference>
<evidence type="ECO:0000256" key="4">
    <source>
        <dbReference type="SAM" id="Coils"/>
    </source>
</evidence>
<dbReference type="EMBL" id="JABSXK010000001">
    <property type="protein sequence ID" value="NRV10535.1"/>
    <property type="molecule type" value="Genomic_DNA"/>
</dbReference>
<dbReference type="Pfam" id="PF00015">
    <property type="entry name" value="MCPsignal"/>
    <property type="match status" value="1"/>
</dbReference>
<evidence type="ECO:0000259" key="6">
    <source>
        <dbReference type="PROSITE" id="PS50111"/>
    </source>
</evidence>
<dbReference type="RefSeq" id="WP_077308343.1">
    <property type="nucleotide sequence ID" value="NZ_CP016090.1"/>
</dbReference>
<keyword evidence="5" id="KW-0812">Transmembrane</keyword>
<feature type="coiled-coil region" evidence="4">
    <location>
        <begin position="91"/>
        <end position="118"/>
    </location>
</feature>
<dbReference type="InterPro" id="IPR000727">
    <property type="entry name" value="T_SNARE_dom"/>
</dbReference>
<keyword evidence="5" id="KW-0472">Membrane</keyword>
<gene>
    <name evidence="9" type="ORF">DFH45_003498</name>
</gene>
<dbReference type="PANTHER" id="PTHR43531:SF11">
    <property type="entry name" value="METHYL-ACCEPTING CHEMOTAXIS PROTEIN 3"/>
    <property type="match status" value="1"/>
</dbReference>
<feature type="domain" description="HAMP" evidence="8">
    <location>
        <begin position="216"/>
        <end position="268"/>
    </location>
</feature>
<dbReference type="GO" id="GO:0007165">
    <property type="term" value="P:signal transduction"/>
    <property type="evidence" value="ECO:0007669"/>
    <property type="project" value="UniProtKB-KW"/>
</dbReference>
<feature type="domain" description="T-SNARE coiled-coil homology" evidence="7">
    <location>
        <begin position="477"/>
        <end position="539"/>
    </location>
</feature>
<dbReference type="PROSITE" id="PS50885">
    <property type="entry name" value="HAMP"/>
    <property type="match status" value="1"/>
</dbReference>
<organism evidence="9 10">
    <name type="scientific">Clostridium beijerinckii</name>
    <name type="common">Clostridium MP</name>
    <dbReference type="NCBI Taxonomy" id="1520"/>
    <lineage>
        <taxon>Bacteria</taxon>
        <taxon>Bacillati</taxon>
        <taxon>Bacillota</taxon>
        <taxon>Clostridia</taxon>
        <taxon>Eubacteriales</taxon>
        <taxon>Clostridiaceae</taxon>
        <taxon>Clostridium</taxon>
    </lineage>
</organism>
<keyword evidence="4" id="KW-0175">Coiled coil</keyword>
<keyword evidence="1" id="KW-0145">Chemotaxis</keyword>
<accession>A0A9Q5CYP7</accession>
<dbReference type="AlphaFoldDB" id="A0A9Q5CYP7"/>
<keyword evidence="5" id="KW-1133">Transmembrane helix</keyword>
<dbReference type="InterPro" id="IPR004089">
    <property type="entry name" value="MCPsignal_dom"/>
</dbReference>
<dbReference type="PROSITE" id="PS50192">
    <property type="entry name" value="T_SNARE"/>
    <property type="match status" value="1"/>
</dbReference>
<evidence type="ECO:0000259" key="8">
    <source>
        <dbReference type="PROSITE" id="PS50885"/>
    </source>
</evidence>
<reference evidence="9" key="1">
    <citation type="submission" date="2020-05" db="EMBL/GenBank/DDBJ databases">
        <title>Genomic insights into acetone-butanol-ethanol (ABE) fermentation by sequencing solventogenic clostridia strains.</title>
        <authorList>
            <person name="Brown S."/>
        </authorList>
    </citation>
    <scope>NUCLEOTIDE SEQUENCE</scope>
    <source>
        <strain evidence="9">DJ126</strain>
    </source>
</reference>
<dbReference type="SMART" id="SM00283">
    <property type="entry name" value="MA"/>
    <property type="match status" value="1"/>
</dbReference>
<keyword evidence="3" id="KW-0807">Transducer</keyword>
<evidence type="ECO:0000256" key="1">
    <source>
        <dbReference type="ARBA" id="ARBA00022500"/>
    </source>
</evidence>
<evidence type="ECO:0000256" key="5">
    <source>
        <dbReference type="SAM" id="Phobius"/>
    </source>
</evidence>
<dbReference type="SUPFAM" id="SSF58104">
    <property type="entry name" value="Methyl-accepting chemotaxis protein (MCP) signaling domain"/>
    <property type="match status" value="1"/>
</dbReference>
<dbReference type="PANTHER" id="PTHR43531">
    <property type="entry name" value="PROTEIN ICFG"/>
    <property type="match status" value="1"/>
</dbReference>
<dbReference type="PRINTS" id="PR00260">
    <property type="entry name" value="CHEMTRNSDUCR"/>
</dbReference>
<name>A0A9Q5CYP7_CLOBE</name>
<evidence type="ECO:0000313" key="9">
    <source>
        <dbReference type="EMBL" id="NRV10535.1"/>
    </source>
</evidence>
<feature type="domain" description="Methyl-accepting transducer" evidence="6">
    <location>
        <begin position="318"/>
        <end position="547"/>
    </location>
</feature>
<dbReference type="Gene3D" id="1.10.287.950">
    <property type="entry name" value="Methyl-accepting chemotaxis protein"/>
    <property type="match status" value="1"/>
</dbReference>
<dbReference type="InterPro" id="IPR024478">
    <property type="entry name" value="HlyB_4HB_MCP"/>
</dbReference>
<proteinExistence type="inferred from homology"/>
<evidence type="ECO:0000256" key="3">
    <source>
        <dbReference type="PROSITE-ProRule" id="PRU00284"/>
    </source>
</evidence>
<dbReference type="Proteomes" id="UP000821656">
    <property type="component" value="Unassembled WGS sequence"/>
</dbReference>
<dbReference type="Gene3D" id="6.10.340.10">
    <property type="match status" value="1"/>
</dbReference>
<dbReference type="Pfam" id="PF12729">
    <property type="entry name" value="4HB_MCP_1"/>
    <property type="match status" value="1"/>
</dbReference>
<dbReference type="InterPro" id="IPR051310">
    <property type="entry name" value="MCP_chemotaxis"/>
</dbReference>
<sequence length="571" mass="63974">MYKIFKSKLENYPIKRKIGIGFSLIIALTILCVITTLISLRSVANKTNTLYNGPYNVTNMIWDMRNDFMIMDKNMYEAMLETDPQKIKDNVANANYEAEKIEEKVESLRNLFSEQKKLIDSFEVYMSASQAYRDKISEALLEKNNNQAISMMKGTYKQNIDGALDCLTNISKISEETASEFVSQTNQYKNVVFIIDILMIIFILGTAILVAKIMQEIIIKGIYHVMKISADISQGNLKDDDTFVSEDELGIMVKNLNETVKTLKSYIIDLSSILENISDGKLDIDIEMEYKGDFIPMRDSLEKIIYKLNDIFNNINTAVNLAASTSMSIALTTQTLSEGSIEQANVIEKLAFSFNEILDKARKNEQNAEQANNFSSTTKEIVAEGSKRMNTLMRSMEEVNKSSREIANIINTIEDISKQTNLLALNAAIEAARAGEAGKGFAVVANEVKILAEKSSEAVKNTTQIIGKSIKAVDEETSLAQETVESLQNIVTNIEQTTNLVKEISISSENQTLEISEITSGLDRISTVVQMNSNTSQKVAAEIQELASQSQLLKEQLDRFSLKKLEIERCF</sequence>
<evidence type="ECO:0000313" key="10">
    <source>
        <dbReference type="Proteomes" id="UP000821656"/>
    </source>
</evidence>
<feature type="transmembrane region" description="Helical" evidence="5">
    <location>
        <begin position="191"/>
        <end position="211"/>
    </location>
</feature>
<comment type="caution">
    <text evidence="9">The sequence shown here is derived from an EMBL/GenBank/DDBJ whole genome shotgun (WGS) entry which is preliminary data.</text>
</comment>